<name>A0A0P8YCH0_9CLOT</name>
<evidence type="ECO:0000313" key="1">
    <source>
        <dbReference type="EMBL" id="KPU44852.1"/>
    </source>
</evidence>
<reference evidence="1 2" key="1">
    <citation type="submission" date="2015-09" db="EMBL/GenBank/DDBJ databases">
        <title>Genome sequence of Oxobacter pfennigii DSM 3222.</title>
        <authorList>
            <person name="Poehlein A."/>
            <person name="Bengelsdorf F.R."/>
            <person name="Schiel-Bengelsdorf B."/>
            <person name="Duerre P."/>
            <person name="Daniel R."/>
        </authorList>
    </citation>
    <scope>NUCLEOTIDE SEQUENCE [LARGE SCALE GENOMIC DNA]</scope>
    <source>
        <strain evidence="1 2">DSM 3222</strain>
    </source>
</reference>
<comment type="caution">
    <text evidence="1">The sequence shown here is derived from an EMBL/GenBank/DDBJ whole genome shotgun (WGS) entry which is preliminary data.</text>
</comment>
<proteinExistence type="predicted"/>
<dbReference type="OrthoDB" id="1725471at2"/>
<gene>
    <name evidence="1" type="ORF">OXPF_13270</name>
</gene>
<dbReference type="AlphaFoldDB" id="A0A0P8YCH0"/>
<dbReference type="Proteomes" id="UP000050326">
    <property type="component" value="Unassembled WGS sequence"/>
</dbReference>
<dbReference type="EMBL" id="LKET01000028">
    <property type="protein sequence ID" value="KPU44852.1"/>
    <property type="molecule type" value="Genomic_DNA"/>
</dbReference>
<evidence type="ECO:0000313" key="2">
    <source>
        <dbReference type="Proteomes" id="UP000050326"/>
    </source>
</evidence>
<keyword evidence="2" id="KW-1185">Reference proteome</keyword>
<protein>
    <submittedName>
        <fullName evidence="1">Uncharacterized protein</fullName>
    </submittedName>
</protein>
<sequence length="59" mass="6687">MDSYEQMNAIAQQCSHFSPEGNLTGTTSDEKNINCTMCRHYNNGLCKIKDEILVNMDQT</sequence>
<accession>A0A0P8YCH0</accession>
<dbReference type="RefSeq" id="WP_054874413.1">
    <property type="nucleotide sequence ID" value="NZ_LKET01000028.1"/>
</dbReference>
<organism evidence="1 2">
    <name type="scientific">Oxobacter pfennigii</name>
    <dbReference type="NCBI Taxonomy" id="36849"/>
    <lineage>
        <taxon>Bacteria</taxon>
        <taxon>Bacillati</taxon>
        <taxon>Bacillota</taxon>
        <taxon>Clostridia</taxon>
        <taxon>Eubacteriales</taxon>
        <taxon>Clostridiaceae</taxon>
        <taxon>Oxobacter</taxon>
    </lineage>
</organism>